<proteinExistence type="predicted"/>
<dbReference type="KEGG" id="acr:Acry_2532"/>
<dbReference type="STRING" id="349163.Acry_2532"/>
<keyword evidence="3" id="KW-1185">Reference proteome</keyword>
<reference evidence="2 3" key="1">
    <citation type="submission" date="2007-05" db="EMBL/GenBank/DDBJ databases">
        <title>Complete sequence of chromosome of Acidiphilium cryptum JF-5.</title>
        <authorList>
            <consortium name="US DOE Joint Genome Institute"/>
            <person name="Copeland A."/>
            <person name="Lucas S."/>
            <person name="Lapidus A."/>
            <person name="Barry K."/>
            <person name="Detter J.C."/>
            <person name="Glavina del Rio T."/>
            <person name="Hammon N."/>
            <person name="Israni S."/>
            <person name="Dalin E."/>
            <person name="Tice H."/>
            <person name="Pitluck S."/>
            <person name="Sims D."/>
            <person name="Brettin T."/>
            <person name="Bruce D."/>
            <person name="Han C."/>
            <person name="Schmutz J."/>
            <person name="Larimer F."/>
            <person name="Land M."/>
            <person name="Hauser L."/>
            <person name="Kyrpides N."/>
            <person name="Kim E."/>
            <person name="Magnuson T."/>
            <person name="Richardson P."/>
        </authorList>
    </citation>
    <scope>NUCLEOTIDE SEQUENCE [LARGE SCALE GENOMIC DNA]</scope>
    <source>
        <strain evidence="2 3">JF-5</strain>
    </source>
</reference>
<protein>
    <submittedName>
        <fullName evidence="2">Uncharacterized protein</fullName>
    </submittedName>
</protein>
<dbReference type="RefSeq" id="WP_012040121.1">
    <property type="nucleotide sequence ID" value="NC_009484.1"/>
</dbReference>
<feature type="transmembrane region" description="Helical" evidence="1">
    <location>
        <begin position="12"/>
        <end position="30"/>
    </location>
</feature>
<keyword evidence="1" id="KW-0812">Transmembrane</keyword>
<keyword evidence="1" id="KW-0472">Membrane</keyword>
<evidence type="ECO:0000313" key="2">
    <source>
        <dbReference type="EMBL" id="ABQ31723.1"/>
    </source>
</evidence>
<dbReference type="HOGENOM" id="CLU_1954837_0_0_5"/>
<keyword evidence="1" id="KW-1133">Transmembrane helix</keyword>
<organism evidence="2 3">
    <name type="scientific">Acidiphilium cryptum (strain JF-5)</name>
    <dbReference type="NCBI Taxonomy" id="349163"/>
    <lineage>
        <taxon>Bacteria</taxon>
        <taxon>Pseudomonadati</taxon>
        <taxon>Pseudomonadota</taxon>
        <taxon>Alphaproteobacteria</taxon>
        <taxon>Acetobacterales</taxon>
        <taxon>Acidocellaceae</taxon>
        <taxon>Acidiphilium</taxon>
    </lineage>
</organism>
<dbReference type="AlphaFoldDB" id="A5G1J1"/>
<accession>A5G1J1</accession>
<dbReference type="Proteomes" id="UP000000245">
    <property type="component" value="Chromosome"/>
</dbReference>
<evidence type="ECO:0000313" key="3">
    <source>
        <dbReference type="Proteomes" id="UP000000245"/>
    </source>
</evidence>
<sequence length="131" mass="13366">MPAVILPLLSRFAPWILGVVLLAGLLLYGWHLEAALRAARAEVRGGQGTIARLMATNSENRAELARLTADETAWQTALTTAAAADAHGVALSQRILTAVAAAPPTQDGAVAPVLAGALSQLAAAQGGRAKP</sequence>
<name>A5G1J1_ACICJ</name>
<gene>
    <name evidence="2" type="ordered locus">Acry_2532</name>
</gene>
<dbReference type="EMBL" id="CP000697">
    <property type="protein sequence ID" value="ABQ31723.1"/>
    <property type="molecule type" value="Genomic_DNA"/>
</dbReference>
<evidence type="ECO:0000256" key="1">
    <source>
        <dbReference type="SAM" id="Phobius"/>
    </source>
</evidence>